<reference evidence="2" key="1">
    <citation type="submission" date="2022-08" db="UniProtKB">
        <authorList>
            <consortium name="EnsemblMetazoa"/>
        </authorList>
    </citation>
    <scope>IDENTIFICATION</scope>
    <source>
        <strain evidence="2">05x7-T-G4-1.051#20</strain>
    </source>
</reference>
<dbReference type="AlphaFoldDB" id="A0A8W8MG74"/>
<dbReference type="Proteomes" id="UP000005408">
    <property type="component" value="Unassembled WGS sequence"/>
</dbReference>
<evidence type="ECO:0008006" key="4">
    <source>
        <dbReference type="Google" id="ProtNLM"/>
    </source>
</evidence>
<evidence type="ECO:0000256" key="1">
    <source>
        <dbReference type="SAM" id="SignalP"/>
    </source>
</evidence>
<feature type="signal peptide" evidence="1">
    <location>
        <begin position="1"/>
        <end position="22"/>
    </location>
</feature>
<evidence type="ECO:0000313" key="2">
    <source>
        <dbReference type="EnsemblMetazoa" id="G32805.1:cds"/>
    </source>
</evidence>
<accession>A0A8W8MG74</accession>
<proteinExistence type="predicted"/>
<sequence>MVAMFHLVGMITFWSLLQAGSARTDFPQMNDAELENFVQLEGSFNCKGTSCQCCVNVGLDFVSDSLEACINVKKYTANKSRLETHHPSAQPRHF</sequence>
<feature type="chain" id="PRO_5036466033" description="DUF4773 domain-containing protein" evidence="1">
    <location>
        <begin position="23"/>
        <end position="94"/>
    </location>
</feature>
<dbReference type="EnsemblMetazoa" id="G32805.1">
    <property type="protein sequence ID" value="G32805.1:cds"/>
    <property type="gene ID" value="G32805"/>
</dbReference>
<evidence type="ECO:0000313" key="3">
    <source>
        <dbReference type="Proteomes" id="UP000005408"/>
    </source>
</evidence>
<organism evidence="2 3">
    <name type="scientific">Magallana gigas</name>
    <name type="common">Pacific oyster</name>
    <name type="synonym">Crassostrea gigas</name>
    <dbReference type="NCBI Taxonomy" id="29159"/>
    <lineage>
        <taxon>Eukaryota</taxon>
        <taxon>Metazoa</taxon>
        <taxon>Spiralia</taxon>
        <taxon>Lophotrochozoa</taxon>
        <taxon>Mollusca</taxon>
        <taxon>Bivalvia</taxon>
        <taxon>Autobranchia</taxon>
        <taxon>Pteriomorphia</taxon>
        <taxon>Ostreida</taxon>
        <taxon>Ostreoidea</taxon>
        <taxon>Ostreidae</taxon>
        <taxon>Magallana</taxon>
    </lineage>
</organism>
<name>A0A8W8MG74_MAGGI</name>
<protein>
    <recommendedName>
        <fullName evidence="4">DUF4773 domain-containing protein</fullName>
    </recommendedName>
</protein>
<keyword evidence="3" id="KW-1185">Reference proteome</keyword>
<keyword evidence="1" id="KW-0732">Signal</keyword>